<dbReference type="PANTHER" id="PTHR10395:SF12">
    <property type="entry name" value="TRANSTHYRETIN"/>
    <property type="match status" value="1"/>
</dbReference>
<dbReference type="PANTHER" id="PTHR10395">
    <property type="entry name" value="URICASE AND TRANSTHYRETIN-RELATED"/>
    <property type="match status" value="1"/>
</dbReference>
<reference evidence="11" key="2">
    <citation type="submission" date="2025-09" db="UniProtKB">
        <authorList>
            <consortium name="Ensembl"/>
        </authorList>
    </citation>
    <scope>IDENTIFICATION</scope>
</reference>
<keyword evidence="8 9" id="KW-0795">Thyroid hormone</keyword>
<sequence length="175" mass="19126">MQLCSNMAKAVICVLLVSLFACCRSAPVKCTVEVYPTMTTSASENHETGIHGGSDVHCPLTVKILDAVKGTPAGNIALDVYRQDQGGTWEKIASGKVDMTGEVHNLITEQEFTPGVYRVEFDTKAYWKAEGRTPFHQLADVVFEAHAEGHRHYTLALLLSPFSYTTTAVVVKAHE</sequence>
<evidence type="ECO:0000256" key="8">
    <source>
        <dbReference type="ARBA" id="ARBA00022920"/>
    </source>
</evidence>
<comment type="subcellular location">
    <subcellularLocation>
        <location evidence="1 9">Secreted</location>
    </subcellularLocation>
</comment>
<dbReference type="Proteomes" id="UP001108240">
    <property type="component" value="Unplaced"/>
</dbReference>
<evidence type="ECO:0000259" key="10">
    <source>
        <dbReference type="SMART" id="SM00095"/>
    </source>
</evidence>
<protein>
    <recommendedName>
        <fullName evidence="3 9">Transthyretin</fullName>
    </recommendedName>
</protein>
<evidence type="ECO:0000256" key="1">
    <source>
        <dbReference type="ARBA" id="ARBA00004613"/>
    </source>
</evidence>
<dbReference type="InterPro" id="IPR023416">
    <property type="entry name" value="Transthyretin/HIU_hydrolase_d"/>
</dbReference>
<keyword evidence="6" id="KW-0765">Sulfation</keyword>
<dbReference type="GO" id="GO:0070324">
    <property type="term" value="F:thyroid hormone binding"/>
    <property type="evidence" value="ECO:0007669"/>
    <property type="project" value="UniProtKB-UniRule"/>
</dbReference>
<feature type="signal peptide" evidence="9">
    <location>
        <begin position="1"/>
        <end position="25"/>
    </location>
</feature>
<evidence type="ECO:0000256" key="5">
    <source>
        <dbReference type="ARBA" id="ARBA00022525"/>
    </source>
</evidence>
<dbReference type="PRINTS" id="PR00189">
    <property type="entry name" value="TRNSTHYRETIN"/>
</dbReference>
<dbReference type="OMA" id="PFYHHAD"/>
<comment type="subunit">
    <text evidence="9">Homotetramer.</text>
</comment>
<comment type="similarity">
    <text evidence="2 9">Belongs to the transthyretin family.</text>
</comment>
<dbReference type="InterPro" id="IPR036817">
    <property type="entry name" value="Transthyretin/HIU_hydrolase_sf"/>
</dbReference>
<evidence type="ECO:0000256" key="3">
    <source>
        <dbReference type="ARBA" id="ARBA00021606"/>
    </source>
</evidence>
<dbReference type="FunFam" id="2.60.40.180:FF:000002">
    <property type="entry name" value="Transthyretin"/>
    <property type="match status" value="1"/>
</dbReference>
<evidence type="ECO:0000256" key="7">
    <source>
        <dbReference type="ARBA" id="ARBA00022702"/>
    </source>
</evidence>
<dbReference type="Ensembl" id="ENSCCRT00000202174.1">
    <property type="protein sequence ID" value="ENSCCRP00000148886.1"/>
    <property type="gene ID" value="ENSCCRG00000069752.1"/>
</dbReference>
<dbReference type="GO" id="GO:0005179">
    <property type="term" value="F:hormone activity"/>
    <property type="evidence" value="ECO:0007669"/>
    <property type="project" value="UniProtKB-UniRule"/>
</dbReference>
<reference evidence="11" key="1">
    <citation type="submission" date="2025-08" db="UniProtKB">
        <authorList>
            <consortium name="Ensembl"/>
        </authorList>
    </citation>
    <scope>IDENTIFICATION</scope>
</reference>
<dbReference type="GeneTree" id="ENSGT00940000153229"/>
<feature type="domain" description="Transthyretin/hydroxyisourate hydrolase" evidence="10">
    <location>
        <begin position="55"/>
        <end position="175"/>
    </location>
</feature>
<keyword evidence="12" id="KW-1185">Reference proteome</keyword>
<dbReference type="AlphaFoldDB" id="A0A9J8B2H5"/>
<evidence type="ECO:0000256" key="6">
    <source>
        <dbReference type="ARBA" id="ARBA00022641"/>
    </source>
</evidence>
<evidence type="ECO:0000313" key="12">
    <source>
        <dbReference type="Proteomes" id="UP001108240"/>
    </source>
</evidence>
<evidence type="ECO:0000256" key="4">
    <source>
        <dbReference type="ARBA" id="ARBA00022448"/>
    </source>
</evidence>
<keyword evidence="5 9" id="KW-0964">Secreted</keyword>
<dbReference type="InterPro" id="IPR000895">
    <property type="entry name" value="Transthyretin/HIU_hydrolase"/>
</dbReference>
<dbReference type="Pfam" id="PF00576">
    <property type="entry name" value="Transthyretin"/>
    <property type="match status" value="1"/>
</dbReference>
<keyword evidence="9" id="KW-0732">Signal</keyword>
<accession>A0A9J8B2H5</accession>
<evidence type="ECO:0000256" key="9">
    <source>
        <dbReference type="RuleBase" id="RU361269"/>
    </source>
</evidence>
<comment type="function">
    <text evidence="9">Thyroid hormone-binding protein. Probably transports thyroxine from the bloodstream to the brain.</text>
</comment>
<evidence type="ECO:0000313" key="11">
    <source>
        <dbReference type="Ensembl" id="ENSCCRP00000148886.1"/>
    </source>
</evidence>
<evidence type="ECO:0000256" key="2">
    <source>
        <dbReference type="ARBA" id="ARBA00007893"/>
    </source>
</evidence>
<dbReference type="GO" id="GO:0006144">
    <property type="term" value="P:purine nucleobase metabolic process"/>
    <property type="evidence" value="ECO:0007669"/>
    <property type="project" value="TreeGrafter"/>
</dbReference>
<dbReference type="Gene3D" id="2.60.40.180">
    <property type="entry name" value="Transthyretin/hydroxyisourate hydrolase domain"/>
    <property type="match status" value="1"/>
</dbReference>
<feature type="chain" id="PRO_5039963719" description="Transthyretin" evidence="9">
    <location>
        <begin position="26"/>
        <end position="175"/>
    </location>
</feature>
<dbReference type="SMART" id="SM00095">
    <property type="entry name" value="TR_THY"/>
    <property type="match status" value="1"/>
</dbReference>
<keyword evidence="7" id="KW-0372">Hormone</keyword>
<keyword evidence="4" id="KW-0813">Transport</keyword>
<proteinExistence type="inferred from homology"/>
<name>A0A9J8B2H5_CYPCA</name>
<dbReference type="SUPFAM" id="SSF49472">
    <property type="entry name" value="Transthyretin (synonym: prealbumin)"/>
    <property type="match status" value="1"/>
</dbReference>
<organism evidence="11 12">
    <name type="scientific">Cyprinus carpio carpio</name>
    <dbReference type="NCBI Taxonomy" id="630221"/>
    <lineage>
        <taxon>Eukaryota</taxon>
        <taxon>Metazoa</taxon>
        <taxon>Chordata</taxon>
        <taxon>Craniata</taxon>
        <taxon>Vertebrata</taxon>
        <taxon>Euteleostomi</taxon>
        <taxon>Actinopterygii</taxon>
        <taxon>Neopterygii</taxon>
        <taxon>Teleostei</taxon>
        <taxon>Ostariophysi</taxon>
        <taxon>Cypriniformes</taxon>
        <taxon>Cyprinidae</taxon>
        <taxon>Cyprininae</taxon>
        <taxon>Cyprinus</taxon>
    </lineage>
</organism>
<dbReference type="GO" id="GO:0005576">
    <property type="term" value="C:extracellular region"/>
    <property type="evidence" value="ECO:0007669"/>
    <property type="project" value="UniProtKB-SubCell"/>
</dbReference>